<evidence type="ECO:0000256" key="1">
    <source>
        <dbReference type="ARBA" id="ARBA00022729"/>
    </source>
</evidence>
<feature type="domain" description="SbsA Ig-like" evidence="2">
    <location>
        <begin position="2"/>
        <end position="63"/>
    </location>
</feature>
<keyword evidence="4" id="KW-1185">Reference proteome</keyword>
<sequence>MLSFDGALDAASAQNPAKYRVADGGGRVVPIARAVYDPTTYAVTLTPSQRLDLHRTYTLAVDGRLPQGVAGASGIALDGSGRGEPGTDFVASITWRALAAPGDSPAMVFIDGTPHATTATFNNQP</sequence>
<dbReference type="InterPro" id="IPR014755">
    <property type="entry name" value="Cu-Rt/internalin_Ig-like"/>
</dbReference>
<evidence type="ECO:0000313" key="4">
    <source>
        <dbReference type="Proteomes" id="UP001216907"/>
    </source>
</evidence>
<dbReference type="Pfam" id="PF13205">
    <property type="entry name" value="Big_5"/>
    <property type="match status" value="1"/>
</dbReference>
<dbReference type="InterPro" id="IPR032812">
    <property type="entry name" value="SbsA_Ig"/>
</dbReference>
<protein>
    <submittedName>
        <fullName evidence="3">Ig-like domain-containing protein</fullName>
    </submittedName>
</protein>
<evidence type="ECO:0000313" key="3">
    <source>
        <dbReference type="EMBL" id="MDG3002848.1"/>
    </source>
</evidence>
<reference evidence="3 4" key="1">
    <citation type="submission" date="2023-03" db="EMBL/GenBank/DDBJ databases">
        <title>Paludisphaera mucosa sp. nov. a novel planctomycete from northern fen.</title>
        <authorList>
            <person name="Ivanova A."/>
        </authorList>
    </citation>
    <scope>NUCLEOTIDE SEQUENCE [LARGE SCALE GENOMIC DNA]</scope>
    <source>
        <strain evidence="3 4">Pla2</strain>
    </source>
</reference>
<gene>
    <name evidence="3" type="ORF">PZE19_03630</name>
</gene>
<name>A0ABT6F5Z6_9BACT</name>
<accession>A0ABT6F5Z6</accession>
<organism evidence="3 4">
    <name type="scientific">Paludisphaera mucosa</name>
    <dbReference type="NCBI Taxonomy" id="3030827"/>
    <lineage>
        <taxon>Bacteria</taxon>
        <taxon>Pseudomonadati</taxon>
        <taxon>Planctomycetota</taxon>
        <taxon>Planctomycetia</taxon>
        <taxon>Isosphaerales</taxon>
        <taxon>Isosphaeraceae</taxon>
        <taxon>Paludisphaera</taxon>
    </lineage>
</organism>
<comment type="caution">
    <text evidence="3">The sequence shown here is derived from an EMBL/GenBank/DDBJ whole genome shotgun (WGS) entry which is preliminary data.</text>
</comment>
<dbReference type="RefSeq" id="WP_277859210.1">
    <property type="nucleotide sequence ID" value="NZ_JARRAG010000001.1"/>
</dbReference>
<dbReference type="Proteomes" id="UP001216907">
    <property type="component" value="Unassembled WGS sequence"/>
</dbReference>
<dbReference type="EMBL" id="JARRAG010000001">
    <property type="protein sequence ID" value="MDG3002848.1"/>
    <property type="molecule type" value="Genomic_DNA"/>
</dbReference>
<dbReference type="Gene3D" id="2.60.40.1220">
    <property type="match status" value="1"/>
</dbReference>
<keyword evidence="1" id="KW-0732">Signal</keyword>
<evidence type="ECO:0000259" key="2">
    <source>
        <dbReference type="Pfam" id="PF13205"/>
    </source>
</evidence>
<proteinExistence type="predicted"/>